<sequence>MTDPRSHEVSSFWYGAGADERAAASVLQALRAYRAAEMELRRRTRASMGMSDNEMLVVGLATRRARAGRELQPRDVARELGLTTASVTGLLDKLERSGHIRREPHPTDRRRLCILPTPLSDTDVRASLGTIHERMMGVARTLPPADAAIVTAFLRRMSSAIGDASPSAA</sequence>
<dbReference type="RefSeq" id="WP_345439071.1">
    <property type="nucleotide sequence ID" value="NZ_BAABKO010000003.1"/>
</dbReference>
<keyword evidence="3" id="KW-1185">Reference proteome</keyword>
<name>A0ABP9A9W0_9MICO</name>
<feature type="domain" description="HTH marR-type" evidence="1">
    <location>
        <begin position="19"/>
        <end position="159"/>
    </location>
</feature>
<dbReference type="PROSITE" id="PS50995">
    <property type="entry name" value="HTH_MARR_2"/>
    <property type="match status" value="1"/>
</dbReference>
<organism evidence="2 3">
    <name type="scientific">Microbacterium gilvum</name>
    <dbReference type="NCBI Taxonomy" id="1336204"/>
    <lineage>
        <taxon>Bacteria</taxon>
        <taxon>Bacillati</taxon>
        <taxon>Actinomycetota</taxon>
        <taxon>Actinomycetes</taxon>
        <taxon>Micrococcales</taxon>
        <taxon>Microbacteriaceae</taxon>
        <taxon>Microbacterium</taxon>
    </lineage>
</organism>
<dbReference type="InterPro" id="IPR000835">
    <property type="entry name" value="HTH_MarR-typ"/>
</dbReference>
<dbReference type="EMBL" id="BAABKO010000003">
    <property type="protein sequence ID" value="GAA4776834.1"/>
    <property type="molecule type" value="Genomic_DNA"/>
</dbReference>
<reference evidence="3" key="1">
    <citation type="journal article" date="2019" name="Int. J. Syst. Evol. Microbiol.">
        <title>The Global Catalogue of Microorganisms (GCM) 10K type strain sequencing project: providing services to taxonomists for standard genome sequencing and annotation.</title>
        <authorList>
            <consortium name="The Broad Institute Genomics Platform"/>
            <consortium name="The Broad Institute Genome Sequencing Center for Infectious Disease"/>
            <person name="Wu L."/>
            <person name="Ma J."/>
        </authorList>
    </citation>
    <scope>NUCLEOTIDE SEQUENCE [LARGE SCALE GENOMIC DNA]</scope>
    <source>
        <strain evidence="3">JCM 18537</strain>
    </source>
</reference>
<dbReference type="PANTHER" id="PTHR33164:SF43">
    <property type="entry name" value="HTH-TYPE TRANSCRIPTIONAL REPRESSOR YETL"/>
    <property type="match status" value="1"/>
</dbReference>
<dbReference type="Gene3D" id="1.10.10.10">
    <property type="entry name" value="Winged helix-like DNA-binding domain superfamily/Winged helix DNA-binding domain"/>
    <property type="match status" value="1"/>
</dbReference>
<dbReference type="Proteomes" id="UP001501645">
    <property type="component" value="Unassembled WGS sequence"/>
</dbReference>
<dbReference type="InterPro" id="IPR036388">
    <property type="entry name" value="WH-like_DNA-bd_sf"/>
</dbReference>
<gene>
    <name evidence="2" type="ORF">GCM10023351_21980</name>
</gene>
<dbReference type="SUPFAM" id="SSF46785">
    <property type="entry name" value="Winged helix' DNA-binding domain"/>
    <property type="match status" value="1"/>
</dbReference>
<dbReference type="SMART" id="SM00347">
    <property type="entry name" value="HTH_MARR"/>
    <property type="match status" value="1"/>
</dbReference>
<protein>
    <submittedName>
        <fullName evidence="2">MarR family winged helix-turn-helix transcriptional regulator</fullName>
    </submittedName>
</protein>
<evidence type="ECO:0000313" key="3">
    <source>
        <dbReference type="Proteomes" id="UP001501645"/>
    </source>
</evidence>
<proteinExistence type="predicted"/>
<dbReference type="InterPro" id="IPR039422">
    <property type="entry name" value="MarR/SlyA-like"/>
</dbReference>
<accession>A0ABP9A9W0</accession>
<evidence type="ECO:0000313" key="2">
    <source>
        <dbReference type="EMBL" id="GAA4776834.1"/>
    </source>
</evidence>
<evidence type="ECO:0000259" key="1">
    <source>
        <dbReference type="PROSITE" id="PS50995"/>
    </source>
</evidence>
<dbReference type="InterPro" id="IPR036390">
    <property type="entry name" value="WH_DNA-bd_sf"/>
</dbReference>
<dbReference type="PANTHER" id="PTHR33164">
    <property type="entry name" value="TRANSCRIPTIONAL REGULATOR, MARR FAMILY"/>
    <property type="match status" value="1"/>
</dbReference>
<comment type="caution">
    <text evidence="2">The sequence shown here is derived from an EMBL/GenBank/DDBJ whole genome shotgun (WGS) entry which is preliminary data.</text>
</comment>
<dbReference type="Pfam" id="PF12802">
    <property type="entry name" value="MarR_2"/>
    <property type="match status" value="1"/>
</dbReference>